<dbReference type="InterPro" id="IPR021869">
    <property type="entry name" value="RNase_Zc3h12_NYN"/>
</dbReference>
<dbReference type="AlphaFoldDB" id="A0A1W0A556"/>
<dbReference type="Proteomes" id="UP000243217">
    <property type="component" value="Unassembled WGS sequence"/>
</dbReference>
<dbReference type="EMBL" id="JNBS01000459">
    <property type="protein sequence ID" value="OQS05412.1"/>
    <property type="molecule type" value="Genomic_DNA"/>
</dbReference>
<reference evidence="3 4" key="1">
    <citation type="journal article" date="2014" name="Genome Biol. Evol.">
        <title>The secreted proteins of Achlya hypogyna and Thraustotheca clavata identify the ancestral oomycete secretome and reveal gene acquisitions by horizontal gene transfer.</title>
        <authorList>
            <person name="Misner I."/>
            <person name="Blouin N."/>
            <person name="Leonard G."/>
            <person name="Richards T.A."/>
            <person name="Lane C.E."/>
        </authorList>
    </citation>
    <scope>NUCLEOTIDE SEQUENCE [LARGE SCALE GENOMIC DNA]</scope>
    <source>
        <strain evidence="3 4">ATCC 34112</strain>
    </source>
</reference>
<comment type="caution">
    <text evidence="3">The sequence shown here is derived from an EMBL/GenBank/DDBJ whole genome shotgun (WGS) entry which is preliminary data.</text>
</comment>
<evidence type="ECO:0000313" key="4">
    <source>
        <dbReference type="Proteomes" id="UP000243217"/>
    </source>
</evidence>
<dbReference type="Pfam" id="PF11977">
    <property type="entry name" value="RNase_Zc3h12a"/>
    <property type="match status" value="1"/>
</dbReference>
<keyword evidence="4" id="KW-1185">Reference proteome</keyword>
<feature type="domain" description="RNase NYN" evidence="2">
    <location>
        <begin position="4"/>
        <end position="148"/>
    </location>
</feature>
<proteinExistence type="predicted"/>
<dbReference type="OrthoDB" id="392925at2759"/>
<dbReference type="Gene3D" id="3.40.50.11980">
    <property type="match status" value="1"/>
</dbReference>
<evidence type="ECO:0000259" key="2">
    <source>
        <dbReference type="Pfam" id="PF11977"/>
    </source>
</evidence>
<organism evidence="3 4">
    <name type="scientific">Thraustotheca clavata</name>
    <dbReference type="NCBI Taxonomy" id="74557"/>
    <lineage>
        <taxon>Eukaryota</taxon>
        <taxon>Sar</taxon>
        <taxon>Stramenopiles</taxon>
        <taxon>Oomycota</taxon>
        <taxon>Saprolegniomycetes</taxon>
        <taxon>Saprolegniales</taxon>
        <taxon>Achlyaceae</taxon>
        <taxon>Thraustotheca</taxon>
    </lineage>
</organism>
<sequence length="355" mass="40459">MKASVVVLDAANIVTLVRGSIRLERLHNAIKHFETLGVRVIAFAPSYWLRSKNLTPRTRSQFQEIDQCEMMQFQLLVDDEKVVLTPPQAHDDLFIIDYAMKHDGYVVTNDMFRDHVANKMEFHGNELTEIWVKTHCITFTFVGSEFLPSAQHIQHLRSICCQHGNECNKVKKNNINDYQKQNIRGGKQGECTSLRINTKISSKPVRQLSDLEDDSDVGVEKRLRSRKSSGTKPTPKAQVPKNSQTPTLNPVAKLNNRYDNLQYDTTSSSASDEEKRSTPESTLMQDWTILQQMIAHHQDQTIQQITSNDEDVEKILSPSQKHKLRRRRQAKKIMIAILGGCSHIGEILTVELTVG</sequence>
<protein>
    <recommendedName>
        <fullName evidence="2">RNase NYN domain-containing protein</fullName>
    </recommendedName>
</protein>
<name>A0A1W0A556_9STRA</name>
<accession>A0A1W0A556</accession>
<feature type="region of interest" description="Disordered" evidence="1">
    <location>
        <begin position="205"/>
        <end position="281"/>
    </location>
</feature>
<gene>
    <name evidence="3" type="ORF">THRCLA_02458</name>
</gene>
<evidence type="ECO:0000256" key="1">
    <source>
        <dbReference type="SAM" id="MobiDB-lite"/>
    </source>
</evidence>
<feature type="compositionally biased region" description="Polar residues" evidence="1">
    <location>
        <begin position="257"/>
        <end position="270"/>
    </location>
</feature>
<evidence type="ECO:0000313" key="3">
    <source>
        <dbReference type="EMBL" id="OQS05412.1"/>
    </source>
</evidence>